<dbReference type="InterPro" id="IPR003650">
    <property type="entry name" value="Orange_dom"/>
</dbReference>
<accession>A0A4Y7QCH0</accession>
<gene>
    <name evidence="2" type="ORF">BD410DRAFT_637662</name>
</gene>
<reference evidence="2 3" key="1">
    <citation type="submission" date="2018-06" db="EMBL/GenBank/DDBJ databases">
        <title>A transcriptomic atlas of mushroom development highlights an independent origin of complex multicellularity.</title>
        <authorList>
            <consortium name="DOE Joint Genome Institute"/>
            <person name="Krizsan K."/>
            <person name="Almasi E."/>
            <person name="Merenyi Z."/>
            <person name="Sahu N."/>
            <person name="Viragh M."/>
            <person name="Koszo T."/>
            <person name="Mondo S."/>
            <person name="Kiss B."/>
            <person name="Balint B."/>
            <person name="Kues U."/>
            <person name="Barry K."/>
            <person name="Hegedus J.C."/>
            <person name="Henrissat B."/>
            <person name="Johnson J."/>
            <person name="Lipzen A."/>
            <person name="Ohm R."/>
            <person name="Nagy I."/>
            <person name="Pangilinan J."/>
            <person name="Yan J."/>
            <person name="Xiong Y."/>
            <person name="Grigoriev I.V."/>
            <person name="Hibbett D.S."/>
            <person name="Nagy L.G."/>
        </authorList>
    </citation>
    <scope>NUCLEOTIDE SEQUENCE [LARGE SCALE GENOMIC DNA]</scope>
    <source>
        <strain evidence="2 3">SZMC22713</strain>
    </source>
</reference>
<dbReference type="PROSITE" id="PS51054">
    <property type="entry name" value="ORANGE"/>
    <property type="match status" value="1"/>
</dbReference>
<dbReference type="Proteomes" id="UP000294933">
    <property type="component" value="Unassembled WGS sequence"/>
</dbReference>
<dbReference type="GO" id="GO:0003677">
    <property type="term" value="F:DNA binding"/>
    <property type="evidence" value="ECO:0007669"/>
    <property type="project" value="InterPro"/>
</dbReference>
<sequence length="256" mass="29137">MSTPPNIDPAVLAQLMAQLGMEPKSVEDMLQPKFATEMASRFFLSVSDGSFTNNSPSAPGRGSYAMDNILQSPSPTRISGSENDSIVKKHENMAAKSAQQSPKQVPTLSRSRVISFLDRNRIERERHNVMREGVAHYNVYVEMRENFSRTQLNDLKSVCISSMLVHNRHEGRYILCRTITEAVLQISITIGIEDIEGSLECWLYQICQRWPLRRRKTWTLSFPWARSLPSGNQHTNFQKTRICHTFAFTRLPTSSS</sequence>
<dbReference type="VEuPathDB" id="FungiDB:BD410DRAFT_637662"/>
<proteinExistence type="predicted"/>
<evidence type="ECO:0000313" key="2">
    <source>
        <dbReference type="EMBL" id="TDL25387.1"/>
    </source>
</evidence>
<name>A0A4Y7QCH0_9AGAM</name>
<dbReference type="AlphaFoldDB" id="A0A4Y7QCH0"/>
<protein>
    <recommendedName>
        <fullName evidence="1">Orange domain-containing protein</fullName>
    </recommendedName>
</protein>
<keyword evidence="3" id="KW-1185">Reference proteome</keyword>
<organism evidence="2 3">
    <name type="scientific">Rickenella mellea</name>
    <dbReference type="NCBI Taxonomy" id="50990"/>
    <lineage>
        <taxon>Eukaryota</taxon>
        <taxon>Fungi</taxon>
        <taxon>Dikarya</taxon>
        <taxon>Basidiomycota</taxon>
        <taxon>Agaricomycotina</taxon>
        <taxon>Agaricomycetes</taxon>
        <taxon>Hymenochaetales</taxon>
        <taxon>Rickenellaceae</taxon>
        <taxon>Rickenella</taxon>
    </lineage>
</organism>
<feature type="domain" description="Orange" evidence="1">
    <location>
        <begin position="1"/>
        <end position="19"/>
    </location>
</feature>
<dbReference type="GO" id="GO:0006355">
    <property type="term" value="P:regulation of DNA-templated transcription"/>
    <property type="evidence" value="ECO:0007669"/>
    <property type="project" value="InterPro"/>
</dbReference>
<evidence type="ECO:0000313" key="3">
    <source>
        <dbReference type="Proteomes" id="UP000294933"/>
    </source>
</evidence>
<dbReference type="EMBL" id="ML170164">
    <property type="protein sequence ID" value="TDL25387.1"/>
    <property type="molecule type" value="Genomic_DNA"/>
</dbReference>
<evidence type="ECO:0000259" key="1">
    <source>
        <dbReference type="PROSITE" id="PS51054"/>
    </source>
</evidence>